<evidence type="ECO:0000313" key="1">
    <source>
        <dbReference type="EMBL" id="SFZ83454.1"/>
    </source>
</evidence>
<dbReference type="Proteomes" id="UP000183447">
    <property type="component" value="Unassembled WGS sequence"/>
</dbReference>
<dbReference type="STRING" id="665118.SAMN02983003_1653"/>
<keyword evidence="2" id="KW-1185">Reference proteome</keyword>
<dbReference type="EMBL" id="FPKU01000001">
    <property type="protein sequence ID" value="SFZ83454.1"/>
    <property type="molecule type" value="Genomic_DNA"/>
</dbReference>
<proteinExistence type="predicted"/>
<sequence length="59" mass="6813">MPIVPNTVEEPTSRDRLVFYVMFALNRAVEGVEQVSTYELAEQIVELVEETQEREALSR</sequence>
<protein>
    <submittedName>
        <fullName evidence="1">Uncharacterized protein</fullName>
    </submittedName>
</protein>
<accession>A0A1K2HWP3</accession>
<evidence type="ECO:0000313" key="2">
    <source>
        <dbReference type="Proteomes" id="UP000183447"/>
    </source>
</evidence>
<reference evidence="1 2" key="1">
    <citation type="submission" date="2016-11" db="EMBL/GenBank/DDBJ databases">
        <authorList>
            <person name="Jaros S."/>
            <person name="Januszkiewicz K."/>
            <person name="Wedrychowicz H."/>
        </authorList>
    </citation>
    <scope>NUCLEOTIDE SEQUENCE [LARGE SCALE GENOMIC DNA]</scope>
    <source>
        <strain evidence="1 2">ATCC 23634</strain>
    </source>
</reference>
<gene>
    <name evidence="1" type="ORF">SAMN02983003_1653</name>
</gene>
<name>A0A1K2HWP3_9HYPH</name>
<dbReference type="RefSeq" id="WP_072340756.1">
    <property type="nucleotide sequence ID" value="NZ_FPKU01000001.1"/>
</dbReference>
<dbReference type="AlphaFoldDB" id="A0A1K2HWP3"/>
<organism evidence="1 2">
    <name type="scientific">Devosia enhydra</name>
    <dbReference type="NCBI Taxonomy" id="665118"/>
    <lineage>
        <taxon>Bacteria</taxon>
        <taxon>Pseudomonadati</taxon>
        <taxon>Pseudomonadota</taxon>
        <taxon>Alphaproteobacteria</taxon>
        <taxon>Hyphomicrobiales</taxon>
        <taxon>Devosiaceae</taxon>
        <taxon>Devosia</taxon>
    </lineage>
</organism>